<organism evidence="2 3">
    <name type="scientific">Nitrospira japonica</name>
    <dbReference type="NCBI Taxonomy" id="1325564"/>
    <lineage>
        <taxon>Bacteria</taxon>
        <taxon>Pseudomonadati</taxon>
        <taxon>Nitrospirota</taxon>
        <taxon>Nitrospiria</taxon>
        <taxon>Nitrospirales</taxon>
        <taxon>Nitrospiraceae</taxon>
        <taxon>Nitrospira</taxon>
    </lineage>
</organism>
<dbReference type="EMBL" id="LT828648">
    <property type="protein sequence ID" value="SLM48781.1"/>
    <property type="molecule type" value="Genomic_DNA"/>
</dbReference>
<dbReference type="KEGG" id="nja:NSJP_2614"/>
<evidence type="ECO:0000313" key="3">
    <source>
        <dbReference type="Proteomes" id="UP000192042"/>
    </source>
</evidence>
<dbReference type="AlphaFoldDB" id="A0A1W1I784"/>
<dbReference type="Proteomes" id="UP000192042">
    <property type="component" value="Chromosome I"/>
</dbReference>
<keyword evidence="3" id="KW-1185">Reference proteome</keyword>
<proteinExistence type="predicted"/>
<accession>A0A1W1I784</accession>
<reference evidence="2 3" key="1">
    <citation type="submission" date="2017-03" db="EMBL/GenBank/DDBJ databases">
        <authorList>
            <person name="Afonso C.L."/>
            <person name="Miller P.J."/>
            <person name="Scott M.A."/>
            <person name="Spackman E."/>
            <person name="Goraichik I."/>
            <person name="Dimitrov K.M."/>
            <person name="Suarez D.L."/>
            <person name="Swayne D.E."/>
        </authorList>
    </citation>
    <scope>NUCLEOTIDE SEQUENCE [LARGE SCALE GENOMIC DNA]</scope>
    <source>
        <strain evidence="2">Genome sequencing of Nitrospira japonica strain NJ11</strain>
    </source>
</reference>
<name>A0A1W1I784_9BACT</name>
<evidence type="ECO:0000256" key="1">
    <source>
        <dbReference type="SAM" id="MobiDB-lite"/>
    </source>
</evidence>
<feature type="region of interest" description="Disordered" evidence="1">
    <location>
        <begin position="72"/>
        <end position="97"/>
    </location>
</feature>
<gene>
    <name evidence="2" type="ORF">NSJP_2614</name>
</gene>
<evidence type="ECO:0000313" key="2">
    <source>
        <dbReference type="EMBL" id="SLM48781.1"/>
    </source>
</evidence>
<sequence>MQGTPTQDGGGLQFLRDRVVWSWTQGHLQDHLPGRQDAEVQLRLSQEFWTDVHGLQGELYLRIGGIPAWNPRTIEEQSPPDRLYHSQEDGYTPPAPY</sequence>
<protein>
    <submittedName>
        <fullName evidence="2">Uncharacterized protein</fullName>
    </submittedName>
</protein>